<evidence type="ECO:0000256" key="3">
    <source>
        <dbReference type="ARBA" id="ARBA00022692"/>
    </source>
</evidence>
<dbReference type="Pfam" id="PF02653">
    <property type="entry name" value="BPD_transp_2"/>
    <property type="match status" value="1"/>
</dbReference>
<dbReference type="AlphaFoldDB" id="A0A2G3PK35"/>
<feature type="transmembrane region" description="Helical" evidence="7">
    <location>
        <begin position="293"/>
        <end position="313"/>
    </location>
</feature>
<feature type="transmembrane region" description="Helical" evidence="7">
    <location>
        <begin position="70"/>
        <end position="89"/>
    </location>
</feature>
<organism evidence="8 9">
    <name type="scientific">Williamsia marianensis</name>
    <dbReference type="NCBI Taxonomy" id="85044"/>
    <lineage>
        <taxon>Bacteria</taxon>
        <taxon>Bacillati</taxon>
        <taxon>Actinomycetota</taxon>
        <taxon>Actinomycetes</taxon>
        <taxon>Mycobacteriales</taxon>
        <taxon>Nocardiaceae</taxon>
        <taxon>Williamsia</taxon>
    </lineage>
</organism>
<feature type="transmembrane region" description="Helical" evidence="7">
    <location>
        <begin position="190"/>
        <end position="210"/>
    </location>
</feature>
<comment type="subcellular location">
    <subcellularLocation>
        <location evidence="1">Cell membrane</location>
        <topology evidence="1">Multi-pass membrane protein</topology>
    </subcellularLocation>
</comment>
<evidence type="ECO:0000256" key="5">
    <source>
        <dbReference type="ARBA" id="ARBA00023136"/>
    </source>
</evidence>
<dbReference type="CDD" id="cd06579">
    <property type="entry name" value="TM_PBP1_transp_AraH_like"/>
    <property type="match status" value="1"/>
</dbReference>
<dbReference type="PANTHER" id="PTHR32196">
    <property type="entry name" value="ABC TRANSPORTER PERMEASE PROTEIN YPHD-RELATED-RELATED"/>
    <property type="match status" value="1"/>
</dbReference>
<keyword evidence="4 7" id="KW-1133">Transmembrane helix</keyword>
<dbReference type="Proteomes" id="UP000225108">
    <property type="component" value="Unassembled WGS sequence"/>
</dbReference>
<feature type="transmembrane region" description="Helical" evidence="7">
    <location>
        <begin position="150"/>
        <end position="168"/>
    </location>
</feature>
<evidence type="ECO:0000256" key="7">
    <source>
        <dbReference type="SAM" id="Phobius"/>
    </source>
</evidence>
<evidence type="ECO:0000256" key="2">
    <source>
        <dbReference type="ARBA" id="ARBA00022475"/>
    </source>
</evidence>
<reference evidence="8 9" key="1">
    <citation type="submission" date="2017-10" db="EMBL/GenBank/DDBJ databases">
        <title>The draft genome sequence of Williamsia sp. BULT 1.1 isolated from the semi-arid grassland soils from South Africa.</title>
        <authorList>
            <person name="Kabwe M.H."/>
            <person name="Govender N."/>
            <person name="Mutseka Lunga P."/>
            <person name="Vikram S."/>
            <person name="Makhalanyane T.P."/>
        </authorList>
    </citation>
    <scope>NUCLEOTIDE SEQUENCE [LARGE SCALE GENOMIC DNA]</scope>
    <source>
        <strain evidence="8 9">BULT 1.1</strain>
    </source>
</reference>
<feature type="transmembrane region" description="Helical" evidence="7">
    <location>
        <begin position="325"/>
        <end position="342"/>
    </location>
</feature>
<feature type="compositionally biased region" description="Polar residues" evidence="6">
    <location>
        <begin position="1"/>
        <end position="11"/>
    </location>
</feature>
<dbReference type="EMBL" id="PEBD01000010">
    <property type="protein sequence ID" value="PHV66165.1"/>
    <property type="molecule type" value="Genomic_DNA"/>
</dbReference>
<feature type="transmembrane region" description="Helical" evidence="7">
    <location>
        <begin position="121"/>
        <end position="143"/>
    </location>
</feature>
<evidence type="ECO:0000313" key="8">
    <source>
        <dbReference type="EMBL" id="PHV66165.1"/>
    </source>
</evidence>
<proteinExistence type="predicted"/>
<evidence type="ECO:0000256" key="4">
    <source>
        <dbReference type="ARBA" id="ARBA00022989"/>
    </source>
</evidence>
<sequence>MTTLDATSPHTSGGEPEPNPAPHRPATRKRSLVHWLAIDRFSGIYIIVVLIALFMLWIPETFGTSTNGRALIAGQAITGVIALAATISLISGVFDLSIAATMAVSISVCGQLQAVVGLNPWLTVLCCLGIGAVIGVINAIIVTRLQIDPVIGTLAMSAILAAVTYWVASGQSILYGFDPGFVKLGASEPFGIPFTLIILIVLAALLWYVLEQTPIGRYLYAAGANPQAAKLSGVRVGRLTWGALITSGILAAAAGVVLTMQVGSAPFQGGLPYLLPAYSAAFLGATQIQPGRFNILGTLVAIYVVAVAVKGLQLKFPESPWVTDLVQGTILLIAVSFAVWATRRRASSS</sequence>
<protein>
    <submittedName>
        <fullName evidence="8">Sugar ABC transporter permease</fullName>
    </submittedName>
</protein>
<gene>
    <name evidence="8" type="ORF">CSW57_21345</name>
</gene>
<dbReference type="GO" id="GO:0005886">
    <property type="term" value="C:plasma membrane"/>
    <property type="evidence" value="ECO:0007669"/>
    <property type="project" value="UniProtKB-SubCell"/>
</dbReference>
<name>A0A2G3PK35_WILMA</name>
<comment type="caution">
    <text evidence="8">The sequence shown here is derived from an EMBL/GenBank/DDBJ whole genome shotgun (WGS) entry which is preliminary data.</text>
</comment>
<keyword evidence="3 7" id="KW-0812">Transmembrane</keyword>
<keyword evidence="2" id="KW-1003">Cell membrane</keyword>
<feature type="transmembrane region" description="Helical" evidence="7">
    <location>
        <begin position="239"/>
        <end position="258"/>
    </location>
</feature>
<feature type="transmembrane region" description="Helical" evidence="7">
    <location>
        <begin position="32"/>
        <end position="58"/>
    </location>
</feature>
<dbReference type="GO" id="GO:0022857">
    <property type="term" value="F:transmembrane transporter activity"/>
    <property type="evidence" value="ECO:0007669"/>
    <property type="project" value="InterPro"/>
</dbReference>
<accession>A0A2G3PK35</accession>
<keyword evidence="5 7" id="KW-0472">Membrane</keyword>
<evidence type="ECO:0000313" key="9">
    <source>
        <dbReference type="Proteomes" id="UP000225108"/>
    </source>
</evidence>
<feature type="region of interest" description="Disordered" evidence="6">
    <location>
        <begin position="1"/>
        <end position="26"/>
    </location>
</feature>
<evidence type="ECO:0000256" key="1">
    <source>
        <dbReference type="ARBA" id="ARBA00004651"/>
    </source>
</evidence>
<evidence type="ECO:0000256" key="6">
    <source>
        <dbReference type="SAM" id="MobiDB-lite"/>
    </source>
</evidence>
<feature type="transmembrane region" description="Helical" evidence="7">
    <location>
        <begin position="270"/>
        <end position="286"/>
    </location>
</feature>
<dbReference type="InterPro" id="IPR001851">
    <property type="entry name" value="ABC_transp_permease"/>
</dbReference>
<dbReference type="RefSeq" id="WP_099384428.1">
    <property type="nucleotide sequence ID" value="NZ_PEBD01000010.1"/>
</dbReference>